<accession>A0A3B1CWS5</accession>
<proteinExistence type="predicted"/>
<protein>
    <submittedName>
        <fullName evidence="1">Uncharacterized protein</fullName>
    </submittedName>
</protein>
<sequence length="37" mass="3934">MINPSLILVPASSRDSEESITVHPPGEAFVILKTVQG</sequence>
<dbReference type="AlphaFoldDB" id="A0A3B1CWS5"/>
<gene>
    <name evidence="1" type="ORF">MNBD_NITROSPIRAE03-1218</name>
</gene>
<reference evidence="1" key="1">
    <citation type="submission" date="2018-06" db="EMBL/GenBank/DDBJ databases">
        <authorList>
            <person name="Zhirakovskaya E."/>
        </authorList>
    </citation>
    <scope>NUCLEOTIDE SEQUENCE</scope>
</reference>
<organism evidence="1">
    <name type="scientific">hydrothermal vent metagenome</name>
    <dbReference type="NCBI Taxonomy" id="652676"/>
    <lineage>
        <taxon>unclassified sequences</taxon>
        <taxon>metagenomes</taxon>
        <taxon>ecological metagenomes</taxon>
    </lineage>
</organism>
<evidence type="ECO:0000313" key="1">
    <source>
        <dbReference type="EMBL" id="VAX28438.1"/>
    </source>
</evidence>
<dbReference type="EMBL" id="UOGI01000023">
    <property type="protein sequence ID" value="VAX28438.1"/>
    <property type="molecule type" value="Genomic_DNA"/>
</dbReference>
<name>A0A3B1CWS5_9ZZZZ</name>